<dbReference type="RefSeq" id="WP_127431617.1">
    <property type="nucleotide sequence ID" value="NZ_BMFI01000019.1"/>
</dbReference>
<dbReference type="Pfam" id="PF06500">
    <property type="entry name" value="FrsA-like"/>
    <property type="match status" value="1"/>
</dbReference>
<dbReference type="PANTHER" id="PTHR22946:SF12">
    <property type="entry name" value="CONIDIAL PIGMENT BIOSYNTHESIS PROTEIN AYG1 (AFU_ORTHOLOGUE AFUA_2G17550)"/>
    <property type="match status" value="1"/>
</dbReference>
<dbReference type="EMBL" id="RIBW01000022">
    <property type="protein sequence ID" value="RUL96464.1"/>
    <property type="molecule type" value="Genomic_DNA"/>
</dbReference>
<evidence type="ECO:0000256" key="1">
    <source>
        <dbReference type="ARBA" id="ARBA00022801"/>
    </source>
</evidence>
<dbReference type="PANTHER" id="PTHR22946">
    <property type="entry name" value="DIENELACTONE HYDROLASE DOMAIN-CONTAINING PROTEIN-RELATED"/>
    <property type="match status" value="1"/>
</dbReference>
<sequence>MSDAQNTVHWTSTKFSETLMMDALLKHILGLMQYGMSDLGEVFEVIGQLKPNDEERWINAWSAVALRLQNLAEMADRADKRLTASSTYLRAATYWRASLMYFSHPEDSRIGEYARASSRCYQRYLDLSGYPGRYVGIPYEDTFLSGHFFRSPVAGESAPLLIITPGRDTWADDTVWVYDAALRRGIHCLIYDGPGQGLALRLNNLYFRPDWENVIKPVVDFALEIPGVDPSRIGLMGLSFGAFLSVRAAAFEKRLKVCIADPGSLSWAEGILNHFPAPIRQVLVGDGPDVLREAFTWTAQHTSLKWLVRDYAWKHGVREQDVFKALLAYDNTPVIDQIECETLVMDGTEEMARGQAKRLFDALKCPKHYILFDADSTAQAHCQIGAYSTASATLFDWLEGRL</sequence>
<dbReference type="InterPro" id="IPR010520">
    <property type="entry name" value="FrsA-like"/>
</dbReference>
<dbReference type="Gene3D" id="1.20.1440.110">
    <property type="entry name" value="acylaminoacyl peptidase"/>
    <property type="match status" value="1"/>
</dbReference>
<dbReference type="Gene3D" id="3.40.50.1820">
    <property type="entry name" value="alpha/beta hydrolase"/>
    <property type="match status" value="1"/>
</dbReference>
<organism evidence="2 3">
    <name type="scientific">Rhizobium anhuiense</name>
    <dbReference type="NCBI Taxonomy" id="1184720"/>
    <lineage>
        <taxon>Bacteria</taxon>
        <taxon>Pseudomonadati</taxon>
        <taxon>Pseudomonadota</taxon>
        <taxon>Alphaproteobacteria</taxon>
        <taxon>Hyphomicrobiales</taxon>
        <taxon>Rhizobiaceae</taxon>
        <taxon>Rhizobium/Agrobacterium group</taxon>
        <taxon>Rhizobium</taxon>
    </lineage>
</organism>
<dbReference type="GO" id="GO:0016787">
    <property type="term" value="F:hydrolase activity"/>
    <property type="evidence" value="ECO:0007669"/>
    <property type="project" value="UniProtKB-KW"/>
</dbReference>
<dbReference type="Proteomes" id="UP000273611">
    <property type="component" value="Unassembled WGS sequence"/>
</dbReference>
<evidence type="ECO:0000313" key="3">
    <source>
        <dbReference type="Proteomes" id="UP000273611"/>
    </source>
</evidence>
<gene>
    <name evidence="2" type="ORF">EEQ99_30505</name>
</gene>
<dbReference type="AlphaFoldDB" id="A0A432NA66"/>
<proteinExistence type="predicted"/>
<comment type="caution">
    <text evidence="2">The sequence shown here is derived from an EMBL/GenBank/DDBJ whole genome shotgun (WGS) entry which is preliminary data.</text>
</comment>
<reference evidence="2 3" key="1">
    <citation type="journal article" date="2015" name="Int. J. Syst. Evol. Microbiol.">
        <title>Rhizobium anhuiense sp. nov., isolated from effective nodules of Vicia faba and Pisum sativum.</title>
        <authorList>
            <person name="Zhang Y.J."/>
            <person name="Zheng W.T."/>
            <person name="Everall I."/>
            <person name="Young J.P."/>
            <person name="Zhang X.X."/>
            <person name="Tian C.F."/>
            <person name="Sui X.H."/>
            <person name="Wang E.T."/>
            <person name="Chen W.X."/>
        </authorList>
    </citation>
    <scope>NUCLEOTIDE SEQUENCE [LARGE SCALE GENOMIC DNA]</scope>
    <source>
        <strain evidence="2 3">CCBAU 23252</strain>
    </source>
</reference>
<evidence type="ECO:0000313" key="2">
    <source>
        <dbReference type="EMBL" id="RUL96464.1"/>
    </source>
</evidence>
<accession>A0A432NA66</accession>
<protein>
    <submittedName>
        <fullName evidence="2">Alpha/beta fold hydrolase</fullName>
    </submittedName>
</protein>
<name>A0A432NA66_9HYPH</name>
<dbReference type="InterPro" id="IPR029058">
    <property type="entry name" value="AB_hydrolase_fold"/>
</dbReference>
<dbReference type="SUPFAM" id="SSF53474">
    <property type="entry name" value="alpha/beta-Hydrolases"/>
    <property type="match status" value="1"/>
</dbReference>
<dbReference type="InterPro" id="IPR050261">
    <property type="entry name" value="FrsA_esterase"/>
</dbReference>
<keyword evidence="1 2" id="KW-0378">Hydrolase</keyword>